<reference evidence="3 4" key="1">
    <citation type="submission" date="2023-04" db="EMBL/GenBank/DDBJ databases">
        <title>Forest soil microbial communities from Buena Vista Peninsula, Colon Province, Panama.</title>
        <authorList>
            <person name="Bouskill N."/>
        </authorList>
    </citation>
    <scope>NUCLEOTIDE SEQUENCE [LARGE SCALE GENOMIC DNA]</scope>
    <source>
        <strain evidence="3 4">CFH S0262</strain>
    </source>
</reference>
<dbReference type="CDD" id="cd01823">
    <property type="entry name" value="SEST_like"/>
    <property type="match status" value="1"/>
</dbReference>
<dbReference type="InterPro" id="IPR013830">
    <property type="entry name" value="SGNH_hydro"/>
</dbReference>
<feature type="signal peptide" evidence="1">
    <location>
        <begin position="1"/>
        <end position="27"/>
    </location>
</feature>
<evidence type="ECO:0000313" key="4">
    <source>
        <dbReference type="Proteomes" id="UP001160334"/>
    </source>
</evidence>
<gene>
    <name evidence="3" type="ORF">M2280_006160</name>
</gene>
<evidence type="ECO:0000259" key="2">
    <source>
        <dbReference type="Pfam" id="PF13472"/>
    </source>
</evidence>
<name>A0ABT6MKP1_9NOCA</name>
<feature type="domain" description="SGNH hydrolase-type esterase" evidence="2">
    <location>
        <begin position="42"/>
        <end position="278"/>
    </location>
</feature>
<proteinExistence type="predicted"/>
<evidence type="ECO:0000256" key="1">
    <source>
        <dbReference type="SAM" id="SignalP"/>
    </source>
</evidence>
<dbReference type="Pfam" id="PF13472">
    <property type="entry name" value="Lipase_GDSL_2"/>
    <property type="match status" value="1"/>
</dbReference>
<dbReference type="Gene3D" id="3.40.50.1110">
    <property type="entry name" value="SGNH hydrolase"/>
    <property type="match status" value="1"/>
</dbReference>
<organism evidence="3 4">
    <name type="scientific">Prescottella agglutinans</name>
    <dbReference type="NCBI Taxonomy" id="1644129"/>
    <lineage>
        <taxon>Bacteria</taxon>
        <taxon>Bacillati</taxon>
        <taxon>Actinomycetota</taxon>
        <taxon>Actinomycetes</taxon>
        <taxon>Mycobacteriales</taxon>
        <taxon>Nocardiaceae</taxon>
        <taxon>Prescottella</taxon>
    </lineage>
</organism>
<dbReference type="InterPro" id="IPR037460">
    <property type="entry name" value="SEST-like"/>
</dbReference>
<dbReference type="PANTHER" id="PTHR37981:SF1">
    <property type="entry name" value="SGNH HYDROLASE-TYPE ESTERASE DOMAIN-CONTAINING PROTEIN"/>
    <property type="match status" value="1"/>
</dbReference>
<sequence length="290" mass="30381">MTTRFRGSLRNAVVAALAATTTALALAAPASAQPGAVEYVNLGDSFGAGSGVFPVAPGQPLQCWQSERNFAHIVAAELGYRLTDVSCGGAKTEDFYTPQYQGTRAQLDALSPSTELVTVMIGGNNNDTFGGAIASCISAAVTNPGAYDPCRARYGDSLPEPVVSQTYPALVRALDDVHARAPHAHVVIVGYPWLLPPSGGCFAQPIAPGDVTYLRDLQATLNDAVRRAAAETDTTFVDTAAVSEGRDSCQAVGHRWIEPMLFATQPVPVHPNADGEQALAREVISAIENS</sequence>
<dbReference type="EMBL" id="JARXVC010000030">
    <property type="protein sequence ID" value="MDH6284896.1"/>
    <property type="molecule type" value="Genomic_DNA"/>
</dbReference>
<accession>A0ABT6MKP1</accession>
<feature type="chain" id="PRO_5046941536" evidence="1">
    <location>
        <begin position="28"/>
        <end position="290"/>
    </location>
</feature>
<dbReference type="InterPro" id="IPR036514">
    <property type="entry name" value="SGNH_hydro_sf"/>
</dbReference>
<protein>
    <submittedName>
        <fullName evidence="3">Lysophospholipase L1-like esterase</fullName>
    </submittedName>
</protein>
<keyword evidence="4" id="KW-1185">Reference proteome</keyword>
<keyword evidence="1" id="KW-0732">Signal</keyword>
<dbReference type="PANTHER" id="PTHR37981">
    <property type="entry name" value="LIPASE 2"/>
    <property type="match status" value="1"/>
</dbReference>
<dbReference type="Proteomes" id="UP001160334">
    <property type="component" value="Unassembled WGS sequence"/>
</dbReference>
<evidence type="ECO:0000313" key="3">
    <source>
        <dbReference type="EMBL" id="MDH6284896.1"/>
    </source>
</evidence>
<comment type="caution">
    <text evidence="3">The sequence shown here is derived from an EMBL/GenBank/DDBJ whole genome shotgun (WGS) entry which is preliminary data.</text>
</comment>
<dbReference type="RefSeq" id="WP_280764069.1">
    <property type="nucleotide sequence ID" value="NZ_JARXVC010000030.1"/>
</dbReference>
<dbReference type="SUPFAM" id="SSF52266">
    <property type="entry name" value="SGNH hydrolase"/>
    <property type="match status" value="1"/>
</dbReference>